<keyword evidence="6" id="KW-0464">Manganese</keyword>
<dbReference type="SUPFAM" id="SSF55031">
    <property type="entry name" value="Bacterial exopeptidase dimerisation domain"/>
    <property type="match status" value="1"/>
</dbReference>
<evidence type="ECO:0000259" key="7">
    <source>
        <dbReference type="Pfam" id="PF07687"/>
    </source>
</evidence>
<dbReference type="PANTHER" id="PTHR32494">
    <property type="entry name" value="ALLANTOATE DEIMINASE-RELATED"/>
    <property type="match status" value="1"/>
</dbReference>
<evidence type="ECO:0000313" key="9">
    <source>
        <dbReference type="Proteomes" id="UP001595583"/>
    </source>
</evidence>
<comment type="caution">
    <text evidence="8">The sequence shown here is derived from an EMBL/GenBank/DDBJ whole genome shotgun (WGS) entry which is preliminary data.</text>
</comment>
<evidence type="ECO:0000256" key="3">
    <source>
        <dbReference type="ARBA" id="ARBA00011738"/>
    </source>
</evidence>
<dbReference type="Gene3D" id="3.30.70.360">
    <property type="match status" value="1"/>
</dbReference>
<keyword evidence="5 8" id="KW-0378">Hydrolase</keyword>
<dbReference type="Pfam" id="PF01546">
    <property type="entry name" value="Peptidase_M20"/>
    <property type="match status" value="1"/>
</dbReference>
<dbReference type="NCBIfam" id="TIGR01879">
    <property type="entry name" value="hydantase"/>
    <property type="match status" value="1"/>
</dbReference>
<proteinExistence type="inferred from homology"/>
<dbReference type="Gene3D" id="3.40.630.10">
    <property type="entry name" value="Zn peptidases"/>
    <property type="match status" value="1"/>
</dbReference>
<dbReference type="Pfam" id="PF07687">
    <property type="entry name" value="M20_dimer"/>
    <property type="match status" value="1"/>
</dbReference>
<organism evidence="8 9">
    <name type="scientific">Aquamicrobium soli</name>
    <dbReference type="NCBI Taxonomy" id="1811518"/>
    <lineage>
        <taxon>Bacteria</taxon>
        <taxon>Pseudomonadati</taxon>
        <taxon>Pseudomonadota</taxon>
        <taxon>Alphaproteobacteria</taxon>
        <taxon>Hyphomicrobiales</taxon>
        <taxon>Phyllobacteriaceae</taxon>
        <taxon>Aquamicrobium</taxon>
    </lineage>
</organism>
<gene>
    <name evidence="8" type="ORF">ACFOHJ_12350</name>
</gene>
<accession>A0ABV7KET4</accession>
<feature type="domain" description="Peptidase M20 dimerisation" evidence="7">
    <location>
        <begin position="229"/>
        <end position="327"/>
    </location>
</feature>
<sequence>MPSLIERLLPDYDEALDLDGFSGRRLASRLSAIAEIGLTAEDGSGRPGYSPAEKKAKDLVCDWMRDAGLAVRRDAAGNCFGRRAGRSDHLPVVLCGSHIDTVPNGGHFDGVLGVLLALETAEMWKATGFEPERPYEIVIFSEEEGSSFNVGCVGSSAIVGAPLIEQLGGVSDHNGRSFSSAVEQVGLSLADFPAARRDLSQIAAFVEVHIEQGLVLEGHGLPVGIVSGICGLVSLEMTVTGQAGHAGTTPMAYRRDALVAASRIVAAVSELPGQVSDTAVATVGQLNVSPNGSNVVPGRVRFSVDIRDVAAEPLERLVARIVETATRLASTAGVTLSWTRTFSQPPIAVDEKLKAQQAEAMRAVNLAAFELPSGAGHDAMVMGEHVPMAMFFVRSKDGISHNPREFSSLNDCATAAHALSRFLTRLVTNTD</sequence>
<dbReference type="InterPro" id="IPR011650">
    <property type="entry name" value="Peptidase_M20_dimer"/>
</dbReference>
<dbReference type="Proteomes" id="UP001595583">
    <property type="component" value="Unassembled WGS sequence"/>
</dbReference>
<dbReference type="EMBL" id="JBHRTK010000012">
    <property type="protein sequence ID" value="MFC3207008.1"/>
    <property type="molecule type" value="Genomic_DNA"/>
</dbReference>
<comment type="cofactor">
    <cofactor evidence="1">
        <name>Mn(2+)</name>
        <dbReference type="ChEBI" id="CHEBI:29035"/>
    </cofactor>
</comment>
<evidence type="ECO:0000256" key="6">
    <source>
        <dbReference type="ARBA" id="ARBA00023211"/>
    </source>
</evidence>
<evidence type="ECO:0000313" key="8">
    <source>
        <dbReference type="EMBL" id="MFC3207008.1"/>
    </source>
</evidence>
<protein>
    <submittedName>
        <fullName evidence="8">Zn-dependent hydrolase</fullName>
    </submittedName>
</protein>
<name>A0ABV7KET4_9HYPH</name>
<dbReference type="CDD" id="cd03884">
    <property type="entry name" value="M20_bAS"/>
    <property type="match status" value="1"/>
</dbReference>
<evidence type="ECO:0000256" key="1">
    <source>
        <dbReference type="ARBA" id="ARBA00001936"/>
    </source>
</evidence>
<keyword evidence="9" id="KW-1185">Reference proteome</keyword>
<evidence type="ECO:0000256" key="5">
    <source>
        <dbReference type="ARBA" id="ARBA00022801"/>
    </source>
</evidence>
<dbReference type="PIRSF" id="PIRSF001235">
    <property type="entry name" value="Amidase_carbamoylase"/>
    <property type="match status" value="1"/>
</dbReference>
<evidence type="ECO:0000256" key="2">
    <source>
        <dbReference type="ARBA" id="ARBA00006153"/>
    </source>
</evidence>
<comment type="similarity">
    <text evidence="2">Belongs to the peptidase M20 family.</text>
</comment>
<dbReference type="InterPro" id="IPR010158">
    <property type="entry name" value="Amidase_Cbmase"/>
</dbReference>
<dbReference type="InterPro" id="IPR036264">
    <property type="entry name" value="Bact_exopeptidase_dim_dom"/>
</dbReference>
<dbReference type="SUPFAM" id="SSF53187">
    <property type="entry name" value="Zn-dependent exopeptidases"/>
    <property type="match status" value="1"/>
</dbReference>
<dbReference type="InterPro" id="IPR002933">
    <property type="entry name" value="Peptidase_M20"/>
</dbReference>
<reference evidence="9" key="1">
    <citation type="journal article" date="2019" name="Int. J. Syst. Evol. Microbiol.">
        <title>The Global Catalogue of Microorganisms (GCM) 10K type strain sequencing project: providing services to taxonomists for standard genome sequencing and annotation.</title>
        <authorList>
            <consortium name="The Broad Institute Genomics Platform"/>
            <consortium name="The Broad Institute Genome Sequencing Center for Infectious Disease"/>
            <person name="Wu L."/>
            <person name="Ma J."/>
        </authorList>
    </citation>
    <scope>NUCLEOTIDE SEQUENCE [LARGE SCALE GENOMIC DNA]</scope>
    <source>
        <strain evidence="9">KCTC 52165</strain>
    </source>
</reference>
<dbReference type="PANTHER" id="PTHR32494:SF19">
    <property type="entry name" value="ALLANTOATE DEIMINASE-RELATED"/>
    <property type="match status" value="1"/>
</dbReference>
<evidence type="ECO:0000256" key="4">
    <source>
        <dbReference type="ARBA" id="ARBA00022723"/>
    </source>
</evidence>
<comment type="subunit">
    <text evidence="3">Homodimer.</text>
</comment>
<keyword evidence="4" id="KW-0479">Metal-binding</keyword>
<dbReference type="NCBIfam" id="NF006771">
    <property type="entry name" value="PRK09290.1-5"/>
    <property type="match status" value="1"/>
</dbReference>
<dbReference type="GO" id="GO:0016787">
    <property type="term" value="F:hydrolase activity"/>
    <property type="evidence" value="ECO:0007669"/>
    <property type="project" value="UniProtKB-KW"/>
</dbReference>
<dbReference type="RefSeq" id="WP_378220807.1">
    <property type="nucleotide sequence ID" value="NZ_JBHRTK010000012.1"/>
</dbReference>